<sequence>MEFHPGFHICFDHRMGFHRNHRMGFHRNHRMGFHRNHRMGFHRNHRMGFHRNHGFDRHSKMADQYNDVARGKEEPKTRFSWILDDYRQSVGNTNNLNSDSDVKKVKKRPRNRSGRVRRRSRLPSPPTVTSETREHGSANRRVRFNETQFCDECNELFTTKAKYVDHLTRHDDIQITVPNFNPNLSIGTNHIKLQTVLICELCMVFFIMKWMLNNTQGRSTIIKICTMYNKI</sequence>
<evidence type="ECO:0000256" key="1">
    <source>
        <dbReference type="SAM" id="MobiDB-lite"/>
    </source>
</evidence>
<name>T1J1D3_STRMM</name>
<dbReference type="HOGENOM" id="CLU_1201167_0_0_1"/>
<organism evidence="3 4">
    <name type="scientific">Strigamia maritima</name>
    <name type="common">European centipede</name>
    <name type="synonym">Geophilus maritimus</name>
    <dbReference type="NCBI Taxonomy" id="126957"/>
    <lineage>
        <taxon>Eukaryota</taxon>
        <taxon>Metazoa</taxon>
        <taxon>Ecdysozoa</taxon>
        <taxon>Arthropoda</taxon>
        <taxon>Myriapoda</taxon>
        <taxon>Chilopoda</taxon>
        <taxon>Pleurostigmophora</taxon>
        <taxon>Geophilomorpha</taxon>
        <taxon>Linotaeniidae</taxon>
        <taxon>Strigamia</taxon>
    </lineage>
</organism>
<dbReference type="AlphaFoldDB" id="T1J1D3"/>
<accession>T1J1D3</accession>
<feature type="compositionally biased region" description="Basic residues" evidence="1">
    <location>
        <begin position="104"/>
        <end position="121"/>
    </location>
</feature>
<feature type="domain" description="C2H2-type" evidence="2">
    <location>
        <begin position="150"/>
        <end position="170"/>
    </location>
</feature>
<dbReference type="PROSITE" id="PS00028">
    <property type="entry name" value="ZINC_FINGER_C2H2_1"/>
    <property type="match status" value="1"/>
</dbReference>
<reference evidence="4" key="1">
    <citation type="submission" date="2011-05" db="EMBL/GenBank/DDBJ databases">
        <authorList>
            <person name="Richards S.R."/>
            <person name="Qu J."/>
            <person name="Jiang H."/>
            <person name="Jhangiani S.N."/>
            <person name="Agravi P."/>
            <person name="Goodspeed R."/>
            <person name="Gross S."/>
            <person name="Mandapat C."/>
            <person name="Jackson L."/>
            <person name="Mathew T."/>
            <person name="Pu L."/>
            <person name="Thornton R."/>
            <person name="Saada N."/>
            <person name="Wilczek-Boney K.B."/>
            <person name="Lee S."/>
            <person name="Kovar C."/>
            <person name="Wu Y."/>
            <person name="Scherer S.E."/>
            <person name="Worley K.C."/>
            <person name="Muzny D.M."/>
            <person name="Gibbs R."/>
        </authorList>
    </citation>
    <scope>NUCLEOTIDE SEQUENCE</scope>
    <source>
        <strain evidence="4">Brora</strain>
    </source>
</reference>
<evidence type="ECO:0000313" key="4">
    <source>
        <dbReference type="Proteomes" id="UP000014500"/>
    </source>
</evidence>
<dbReference type="InterPro" id="IPR013087">
    <property type="entry name" value="Znf_C2H2_type"/>
</dbReference>
<dbReference type="EMBL" id="JH431783">
    <property type="status" value="NOT_ANNOTATED_CDS"/>
    <property type="molecule type" value="Genomic_DNA"/>
</dbReference>
<proteinExistence type="predicted"/>
<evidence type="ECO:0000313" key="3">
    <source>
        <dbReference type="EnsemblMetazoa" id="SMAR007351-PA"/>
    </source>
</evidence>
<protein>
    <recommendedName>
        <fullName evidence="2">C2H2-type domain-containing protein</fullName>
    </recommendedName>
</protein>
<dbReference type="EnsemblMetazoa" id="SMAR007351-RA">
    <property type="protein sequence ID" value="SMAR007351-PA"/>
    <property type="gene ID" value="SMAR007351"/>
</dbReference>
<dbReference type="Proteomes" id="UP000014500">
    <property type="component" value="Unassembled WGS sequence"/>
</dbReference>
<feature type="region of interest" description="Disordered" evidence="1">
    <location>
        <begin position="92"/>
        <end position="139"/>
    </location>
</feature>
<keyword evidence="4" id="KW-1185">Reference proteome</keyword>
<reference evidence="3" key="2">
    <citation type="submission" date="2015-02" db="UniProtKB">
        <authorList>
            <consortium name="EnsemblMetazoa"/>
        </authorList>
    </citation>
    <scope>IDENTIFICATION</scope>
</reference>
<evidence type="ECO:0000259" key="2">
    <source>
        <dbReference type="PROSITE" id="PS00028"/>
    </source>
</evidence>